<sequence length="359" mass="42315">MIHFIKNKLPNDLKSALFYLLKTKKEDIDLEKYRNRKKFFVFLAGFYQNLGDMALTYSHKVFLEENFPDYEIILVPSTKTYAWMKALKNICQKDDIITILGGGNMSDTYISLEDTRRFVIEHFPKNKIVSFPQTMIFSDTPYGEKMLRKTVKTYSNHNNLHIFTREYNSFKRMKTHFVNNNIGFIPDMVLYLNEQFPVHSRKGIICCLRNDAEKNTHIDESDMIINFLEKNYDELIITDTVNVTLEESLPENYERTLKKFWERIKKSKLVVTDRLHCMIFCAITKTPCIVYDNTNRKISGVYEACLNNIGYIKMMDKVDLDTLNKEIRFLMNINLDDYPNVNLKKFYQPLIKACSSTGI</sequence>
<dbReference type="EMBL" id="JAKTTI010000006">
    <property type="protein sequence ID" value="MCH1624885.1"/>
    <property type="molecule type" value="Genomic_DNA"/>
</dbReference>
<evidence type="ECO:0000259" key="1">
    <source>
        <dbReference type="Pfam" id="PF04230"/>
    </source>
</evidence>
<evidence type="ECO:0000313" key="3">
    <source>
        <dbReference type="Proteomes" id="UP001431131"/>
    </source>
</evidence>
<reference evidence="2" key="1">
    <citation type="submission" date="2022-02" db="EMBL/GenBank/DDBJ databases">
        <title>Fredinandcohnia quinoae sp. nov. isolated from Chenopodium quinoa seeds.</title>
        <authorList>
            <person name="Saati-Santamaria Z."/>
            <person name="Flores-Felix J.D."/>
            <person name="Igual J.M."/>
            <person name="Velazquez E."/>
            <person name="Garcia-Fraile P."/>
            <person name="Martinez-Molina E."/>
        </authorList>
    </citation>
    <scope>NUCLEOTIDE SEQUENCE</scope>
    <source>
        <strain evidence="2">SECRCQ15</strain>
    </source>
</reference>
<dbReference type="Pfam" id="PF04230">
    <property type="entry name" value="PS_pyruv_trans"/>
    <property type="match status" value="1"/>
</dbReference>
<evidence type="ECO:0000313" key="2">
    <source>
        <dbReference type="EMBL" id="MCH1624885.1"/>
    </source>
</evidence>
<feature type="domain" description="Polysaccharide pyruvyl transferase" evidence="1">
    <location>
        <begin position="49"/>
        <end position="294"/>
    </location>
</feature>
<dbReference type="Proteomes" id="UP001431131">
    <property type="component" value="Unassembled WGS sequence"/>
</dbReference>
<gene>
    <name evidence="2" type="ORF">MJG50_06065</name>
</gene>
<protein>
    <submittedName>
        <fullName evidence="2">Polysaccharide pyruvyl transferase family protein</fullName>
    </submittedName>
</protein>
<keyword evidence="2" id="KW-0808">Transferase</keyword>
<comment type="caution">
    <text evidence="2">The sequence shown here is derived from an EMBL/GenBank/DDBJ whole genome shotgun (WGS) entry which is preliminary data.</text>
</comment>
<proteinExistence type="predicted"/>
<name>A0AAW5DW69_9BACI</name>
<dbReference type="AlphaFoldDB" id="A0AAW5DW69"/>
<dbReference type="GO" id="GO:0016740">
    <property type="term" value="F:transferase activity"/>
    <property type="evidence" value="ECO:0007669"/>
    <property type="project" value="UniProtKB-KW"/>
</dbReference>
<dbReference type="InterPro" id="IPR007345">
    <property type="entry name" value="Polysacch_pyruvyl_Trfase"/>
</dbReference>
<organism evidence="2 3">
    <name type="scientific">Fredinandcohnia quinoae</name>
    <dbReference type="NCBI Taxonomy" id="2918902"/>
    <lineage>
        <taxon>Bacteria</taxon>
        <taxon>Bacillati</taxon>
        <taxon>Bacillota</taxon>
        <taxon>Bacilli</taxon>
        <taxon>Bacillales</taxon>
        <taxon>Bacillaceae</taxon>
        <taxon>Fredinandcohnia</taxon>
    </lineage>
</organism>
<dbReference type="RefSeq" id="WP_240253673.1">
    <property type="nucleotide sequence ID" value="NZ_JAKTTI010000006.1"/>
</dbReference>
<keyword evidence="3" id="KW-1185">Reference proteome</keyword>
<accession>A0AAW5DW69</accession>